<feature type="transmembrane region" description="Helical" evidence="6">
    <location>
        <begin position="284"/>
        <end position="309"/>
    </location>
</feature>
<dbReference type="EMBL" id="MU003767">
    <property type="protein sequence ID" value="KAF2725431.1"/>
    <property type="molecule type" value="Genomic_DNA"/>
</dbReference>
<dbReference type="GO" id="GO:0016020">
    <property type="term" value="C:membrane"/>
    <property type="evidence" value="ECO:0007669"/>
    <property type="project" value="UniProtKB-SubCell"/>
</dbReference>
<feature type="transmembrane region" description="Helical" evidence="6">
    <location>
        <begin position="245"/>
        <end position="263"/>
    </location>
</feature>
<evidence type="ECO:0000256" key="6">
    <source>
        <dbReference type="SAM" id="Phobius"/>
    </source>
</evidence>
<dbReference type="PANTHER" id="PTHR45649">
    <property type="entry name" value="AMINO-ACID PERMEASE BAT1"/>
    <property type="match status" value="1"/>
</dbReference>
<evidence type="ECO:0000256" key="1">
    <source>
        <dbReference type="ARBA" id="ARBA00004141"/>
    </source>
</evidence>
<dbReference type="Pfam" id="PF13520">
    <property type="entry name" value="AA_permease_2"/>
    <property type="match status" value="1"/>
</dbReference>
<feature type="transmembrane region" description="Helical" evidence="6">
    <location>
        <begin position="175"/>
        <end position="196"/>
    </location>
</feature>
<evidence type="ECO:0000256" key="5">
    <source>
        <dbReference type="ARBA" id="ARBA00023136"/>
    </source>
</evidence>
<dbReference type="OrthoDB" id="3257095at2759"/>
<dbReference type="Gene3D" id="1.20.1740.10">
    <property type="entry name" value="Amino acid/polyamine transporter I"/>
    <property type="match status" value="1"/>
</dbReference>
<feature type="transmembrane region" description="Helical" evidence="6">
    <location>
        <begin position="334"/>
        <end position="356"/>
    </location>
</feature>
<evidence type="ECO:0000313" key="8">
    <source>
        <dbReference type="Proteomes" id="UP000799441"/>
    </source>
</evidence>
<protein>
    <submittedName>
        <fullName evidence="7">Amino acid transporter</fullName>
    </submittedName>
</protein>
<evidence type="ECO:0000313" key="7">
    <source>
        <dbReference type="EMBL" id="KAF2725431.1"/>
    </source>
</evidence>
<dbReference type="PIRSF" id="PIRSF006060">
    <property type="entry name" value="AA_transporter"/>
    <property type="match status" value="1"/>
</dbReference>
<feature type="transmembrane region" description="Helical" evidence="6">
    <location>
        <begin position="411"/>
        <end position="434"/>
    </location>
</feature>
<reference evidence="7" key="1">
    <citation type="journal article" date="2020" name="Stud. Mycol.">
        <title>101 Dothideomycetes genomes: a test case for predicting lifestyles and emergence of pathogens.</title>
        <authorList>
            <person name="Haridas S."/>
            <person name="Albert R."/>
            <person name="Binder M."/>
            <person name="Bloem J."/>
            <person name="Labutti K."/>
            <person name="Salamov A."/>
            <person name="Andreopoulos B."/>
            <person name="Baker S."/>
            <person name="Barry K."/>
            <person name="Bills G."/>
            <person name="Bluhm B."/>
            <person name="Cannon C."/>
            <person name="Castanera R."/>
            <person name="Culley D."/>
            <person name="Daum C."/>
            <person name="Ezra D."/>
            <person name="Gonzalez J."/>
            <person name="Henrissat B."/>
            <person name="Kuo A."/>
            <person name="Liang C."/>
            <person name="Lipzen A."/>
            <person name="Lutzoni F."/>
            <person name="Magnuson J."/>
            <person name="Mondo S."/>
            <person name="Nolan M."/>
            <person name="Ohm R."/>
            <person name="Pangilinan J."/>
            <person name="Park H.-J."/>
            <person name="Ramirez L."/>
            <person name="Alfaro M."/>
            <person name="Sun H."/>
            <person name="Tritt A."/>
            <person name="Yoshinaga Y."/>
            <person name="Zwiers L.-H."/>
            <person name="Turgeon B."/>
            <person name="Goodwin S."/>
            <person name="Spatafora J."/>
            <person name="Crous P."/>
            <person name="Grigoriev I."/>
        </authorList>
    </citation>
    <scope>NUCLEOTIDE SEQUENCE</scope>
    <source>
        <strain evidence="7">CBS 116435</strain>
    </source>
</reference>
<keyword evidence="8" id="KW-1185">Reference proteome</keyword>
<evidence type="ECO:0000256" key="3">
    <source>
        <dbReference type="ARBA" id="ARBA00022692"/>
    </source>
</evidence>
<dbReference type="Proteomes" id="UP000799441">
    <property type="component" value="Unassembled WGS sequence"/>
</dbReference>
<feature type="transmembrane region" description="Helical" evidence="6">
    <location>
        <begin position="52"/>
        <end position="75"/>
    </location>
</feature>
<feature type="transmembrane region" description="Helical" evidence="6">
    <location>
        <begin position="455"/>
        <end position="474"/>
    </location>
</feature>
<proteinExistence type="predicted"/>
<feature type="transmembrane region" description="Helical" evidence="6">
    <location>
        <begin position="385"/>
        <end position="405"/>
    </location>
</feature>
<dbReference type="AlphaFoldDB" id="A0A9P4UU55"/>
<keyword evidence="3 6" id="KW-0812">Transmembrane</keyword>
<name>A0A9P4UU55_9PEZI</name>
<feature type="transmembrane region" description="Helical" evidence="6">
    <location>
        <begin position="87"/>
        <end position="110"/>
    </location>
</feature>
<feature type="transmembrane region" description="Helical" evidence="6">
    <location>
        <begin position="131"/>
        <end position="155"/>
    </location>
</feature>
<organism evidence="7 8">
    <name type="scientific">Polychaeton citri CBS 116435</name>
    <dbReference type="NCBI Taxonomy" id="1314669"/>
    <lineage>
        <taxon>Eukaryota</taxon>
        <taxon>Fungi</taxon>
        <taxon>Dikarya</taxon>
        <taxon>Ascomycota</taxon>
        <taxon>Pezizomycotina</taxon>
        <taxon>Dothideomycetes</taxon>
        <taxon>Dothideomycetidae</taxon>
        <taxon>Capnodiales</taxon>
        <taxon>Capnodiaceae</taxon>
        <taxon>Polychaeton</taxon>
    </lineage>
</organism>
<dbReference type="InterPro" id="IPR002293">
    <property type="entry name" value="AA/rel_permease1"/>
</dbReference>
<evidence type="ECO:0000256" key="2">
    <source>
        <dbReference type="ARBA" id="ARBA00022448"/>
    </source>
</evidence>
<keyword evidence="4 6" id="KW-1133">Transmembrane helix</keyword>
<feature type="transmembrane region" description="Helical" evidence="6">
    <location>
        <begin position="486"/>
        <end position="505"/>
    </location>
</feature>
<evidence type="ECO:0000256" key="4">
    <source>
        <dbReference type="ARBA" id="ARBA00022989"/>
    </source>
</evidence>
<dbReference type="GO" id="GO:0022857">
    <property type="term" value="F:transmembrane transporter activity"/>
    <property type="evidence" value="ECO:0007669"/>
    <property type="project" value="InterPro"/>
</dbReference>
<accession>A0A9P4UU55</accession>
<feature type="transmembrane region" description="Helical" evidence="6">
    <location>
        <begin position="205"/>
        <end position="225"/>
    </location>
</feature>
<keyword evidence="2" id="KW-0813">Transport</keyword>
<comment type="caution">
    <text evidence="7">The sequence shown here is derived from an EMBL/GenBank/DDBJ whole genome shotgun (WGS) entry which is preliminary data.</text>
</comment>
<dbReference type="PANTHER" id="PTHR45649:SF2">
    <property type="entry name" value="ACID PERMEASE, PUTATIVE-RELATED"/>
    <property type="match status" value="1"/>
</dbReference>
<gene>
    <name evidence="7" type="ORF">K431DRAFT_299778</name>
</gene>
<keyword evidence="5 6" id="KW-0472">Membrane</keyword>
<comment type="subcellular location">
    <subcellularLocation>
        <location evidence="1">Membrane</location>
        <topology evidence="1">Multi-pass membrane protein</topology>
    </subcellularLocation>
</comment>
<sequence>MDGAKEGHLDPTVSVDELDARGEYDDKQGTNFDIRDMSRMGKKQVLRREFQFFSIWGYAVILGASWEYALISGVLSLPNGGTAGAVWMFLAACSGMFFVTLSMAEMASIAPTAGGQYHWVSEMAPPKYQKLLSYCVGFLCVLGWQTGMSSVPYVAAQLIEALCILGNPGYSIEPWQTTLMSWAITIFAIFCNTVLFRKLPLIEGFFMVLHVFGFFAYVVVLWVMAPRSDASVLTTFSNSNGWSSDGFATLIGISGAIVAIIGADSSVHLSEELREASLILPRSMIANALTSYILGFIMLITLVFCIGNVDAAVNSTTGQPFVEVLLNATQSKPATIAMVVLMLLLIVACAVNNVTASSRQLWSFARDGGLPFSNWLSMVRPGWDIPLNSMAVTLGFSVVLSTIAIGSNTAFAMLTTLTLTGLLSSYIICIACSLHRRLSSQPFPRSRFELGRLGVPINIIALCFLALGWTMMFFPSAPVSSPIDMNWSVVIFFAVIIFFSAFYMLKAKHTYSGPVVHVRKDM</sequence>